<evidence type="ECO:0000313" key="3">
    <source>
        <dbReference type="Ensembl" id="ENSRNOP00000101809.1"/>
    </source>
</evidence>
<evidence type="ECO:0000256" key="1">
    <source>
        <dbReference type="SAM" id="MobiDB-lite"/>
    </source>
</evidence>
<dbReference type="Ensembl" id="ENSRNOT00000136879.1">
    <property type="protein sequence ID" value="ENSRNOP00000108302.1"/>
    <property type="gene ID" value="ENSRNOG00000074786.1"/>
</dbReference>
<evidence type="ECO:0008006" key="5">
    <source>
        <dbReference type="Google" id="ProtNLM"/>
    </source>
</evidence>
<keyword evidence="2" id="KW-1133">Transmembrane helix</keyword>
<name>A0ABK0LJS2_RAT</name>
<evidence type="ECO:0000256" key="2">
    <source>
        <dbReference type="SAM" id="Phobius"/>
    </source>
</evidence>
<dbReference type="Pfam" id="PF11669">
    <property type="entry name" value="WBP-1"/>
    <property type="match status" value="1"/>
</dbReference>
<reference evidence="4" key="2">
    <citation type="submission" date="2023-12" db="EMBL/GenBank/DDBJ databases">
        <authorList>
            <consortium name="Genome Reference Consortium"/>
            <person name="Doris P.A."/>
            <person name="Kalbfleisch T."/>
            <person name="Li K."/>
            <person name="Howe K."/>
            <person name="Wood J."/>
        </authorList>
    </citation>
    <scope>NUCLEOTIDE SEQUENCE [LARGE SCALE GENOMIC DNA]</scope>
    <source>
        <strain evidence="4">Brown Norway</strain>
    </source>
</reference>
<dbReference type="Proteomes" id="UP000002494">
    <property type="component" value="Chromosome 7"/>
</dbReference>
<reference evidence="4" key="3">
    <citation type="submission" date="2024-01" db="EMBL/GenBank/DDBJ databases">
        <title>GRCr8: a new rat reference genome assembly contstructed from accurate long reads and long range scaffolding.</title>
        <authorList>
            <person name="Doris P.A."/>
            <person name="Kalbfleisch T."/>
            <person name="Li K."/>
            <person name="Howe K."/>
            <person name="Wood J."/>
        </authorList>
    </citation>
    <scope>NUCLEOTIDE SEQUENCE [LARGE SCALE GENOMIC DNA]</scope>
    <source>
        <strain evidence="4">Brown Norway</strain>
    </source>
</reference>
<dbReference type="PANTHER" id="PTHR31359:SF31">
    <property type="entry name" value="TRANSMEMBRANE PROTEIN 92"/>
    <property type="match status" value="1"/>
</dbReference>
<keyword evidence="4" id="KW-1185">Reference proteome</keyword>
<dbReference type="InterPro" id="IPR021684">
    <property type="entry name" value="WBP1-like"/>
</dbReference>
<accession>A0ABK0LJS2</accession>
<feature type="transmembrane region" description="Helical" evidence="2">
    <location>
        <begin position="72"/>
        <end position="92"/>
    </location>
</feature>
<evidence type="ECO:0000313" key="4">
    <source>
        <dbReference type="Proteomes" id="UP000002494"/>
    </source>
</evidence>
<feature type="region of interest" description="Disordered" evidence="1">
    <location>
        <begin position="136"/>
        <end position="171"/>
    </location>
</feature>
<dbReference type="PANTHER" id="PTHR31359">
    <property type="entry name" value="TRANSMEMBRANE PROTEIN 92"/>
    <property type="match status" value="1"/>
</dbReference>
<organism evidence="3 4">
    <name type="scientific">Rattus norvegicus</name>
    <name type="common">Rat</name>
    <dbReference type="NCBI Taxonomy" id="10116"/>
    <lineage>
        <taxon>Eukaryota</taxon>
        <taxon>Metazoa</taxon>
        <taxon>Chordata</taxon>
        <taxon>Craniata</taxon>
        <taxon>Vertebrata</taxon>
        <taxon>Euteleostomi</taxon>
        <taxon>Mammalia</taxon>
        <taxon>Eutheria</taxon>
        <taxon>Euarchontoglires</taxon>
        <taxon>Glires</taxon>
        <taxon>Rodentia</taxon>
        <taxon>Myomorpha</taxon>
        <taxon>Muroidea</taxon>
        <taxon>Muridae</taxon>
        <taxon>Murinae</taxon>
        <taxon>Rattus</taxon>
    </lineage>
</organism>
<proteinExistence type="predicted"/>
<sequence>MIVTKGSGDRCLLRFCLGYGDRHLIHITLAETIAVLTLPNLGIFRQCPKGFRCCDNECCLERKIWNTDNEPFRILFIILLVMLPLLCICGLVRRFCPKYRELQHEVRTADQTLPDPPSIAPLESIWVTSLDPPPPYSQVVQKSTPTEPPPPYILRPEDSTCPMRETGHETL</sequence>
<dbReference type="GeneTree" id="ENSGT00390000014943"/>
<keyword evidence="2" id="KW-0472">Membrane</keyword>
<reference evidence="3" key="1">
    <citation type="journal article" date="2004" name="Nature">
        <title>Genome sequence of the Brown Norway rat yields insights into mammalian evolution.</title>
        <authorList>
            <consortium name="Rat Genome Sequencing Project Consortium"/>
            <person name="Gibbs R.A."/>
            <person name="Weinstock G.M."/>
            <person name="Metzker M.L."/>
            <person name="Muzny D.M."/>
            <person name="Sodergren E.J."/>
            <person name="Scherer S."/>
            <person name="Scott G."/>
            <person name="Steffen D."/>
            <person name="Worley K.C."/>
            <person name="Burch P.E."/>
            <person name="Okwuonu G."/>
            <person name="Hines S."/>
            <person name="Lewis L."/>
            <person name="Deramo C."/>
            <person name="Delgado O."/>
            <person name="Dugan-Rocha S."/>
            <person name="Miner G."/>
            <person name="Morgan M."/>
            <person name="Hawes A."/>
            <person name="Gill R."/>
            <person name="Holt R.A."/>
            <person name="Adams M.D."/>
            <person name="Amanatides P.G."/>
            <person name="Baden-Tillson H."/>
            <person name="Barnstead M."/>
            <person name="Chin S."/>
            <person name="Evans C.A."/>
            <person name="Ferriera S."/>
            <person name="Fosler C."/>
            <person name="Glodek A."/>
            <person name="Gu Z."/>
            <person name="Jennings D."/>
            <person name="Kraft C.L."/>
            <person name="Nguyen T."/>
            <person name="Pfannkoch C.M."/>
            <person name="Sitter C."/>
            <person name="Sutton G.G."/>
            <person name="Venter J.C."/>
            <person name="Woodage T."/>
            <person name="Smith D."/>
            <person name="Lee H.-M."/>
            <person name="Gustafson E."/>
            <person name="Cahill P."/>
            <person name="Kana A."/>
            <person name="Doucette-Stamm L."/>
            <person name="Weinstock K."/>
            <person name="Fechtel K."/>
            <person name="Weiss R.B."/>
            <person name="Dunn D.M."/>
            <person name="Green E.D."/>
            <person name="Blakesley R.W."/>
            <person name="Bouffard G.G."/>
            <person name="De Jong P.J."/>
            <person name="Osoegawa K."/>
            <person name="Zhu B."/>
            <person name="Marra M."/>
            <person name="Schein J."/>
            <person name="Bosdet I."/>
            <person name="Fjell C."/>
            <person name="Jones S."/>
            <person name="Krzywinski M."/>
            <person name="Mathewson C."/>
            <person name="Siddiqui A."/>
            <person name="Wye N."/>
            <person name="McPherson J."/>
            <person name="Zhao S."/>
            <person name="Fraser C.M."/>
            <person name="Shetty J."/>
            <person name="Shatsman S."/>
            <person name="Geer K."/>
            <person name="Chen Y."/>
            <person name="Abramzon S."/>
            <person name="Nierman W.C."/>
            <person name="Havlak P.H."/>
            <person name="Chen R."/>
            <person name="Durbin K.J."/>
            <person name="Egan A."/>
            <person name="Ren Y."/>
            <person name="Song X.-Z."/>
            <person name="Li B."/>
            <person name="Liu Y."/>
            <person name="Qin X."/>
            <person name="Cawley S."/>
            <person name="Cooney A.J."/>
            <person name="D'Souza L.M."/>
            <person name="Martin K."/>
            <person name="Wu J.Q."/>
            <person name="Gonzalez-Garay M.L."/>
            <person name="Jackson A.R."/>
            <person name="Kalafus K.J."/>
            <person name="McLeod M.P."/>
            <person name="Milosavljevic A."/>
            <person name="Virk D."/>
            <person name="Volkov A."/>
            <person name="Wheeler D.A."/>
            <person name="Zhang Z."/>
            <person name="Bailey J.A."/>
            <person name="Eichler E.E."/>
            <person name="Tuzun E."/>
            <person name="Birney E."/>
            <person name="Mongin E."/>
            <person name="Ureta-Vidal A."/>
            <person name="Woodwark C."/>
            <person name="Zdobnov E."/>
            <person name="Bork P."/>
            <person name="Suyama M."/>
            <person name="Torrents D."/>
            <person name="Alexandersson M."/>
            <person name="Trask B.J."/>
            <person name="Young J.M."/>
            <person name="Huang H."/>
            <person name="Wang H."/>
            <person name="Xing H."/>
            <person name="Daniels S."/>
            <person name="Gietzen D."/>
            <person name="Schmidt J."/>
            <person name="Stevens K."/>
            <person name="Vitt U."/>
            <person name="Wingrove J."/>
            <person name="Camara F."/>
            <person name="Mar Alba M."/>
            <person name="Abril J.F."/>
            <person name="Guigo R."/>
            <person name="Smit A."/>
            <person name="Dubchak I."/>
            <person name="Rubin E.M."/>
            <person name="Couronne O."/>
            <person name="Poliakov A."/>
            <person name="Huebner N."/>
            <person name="Ganten D."/>
            <person name="Goesele C."/>
            <person name="Hummel O."/>
            <person name="Kreitler T."/>
            <person name="Lee Y.-A."/>
            <person name="Monti J."/>
            <person name="Schulz H."/>
            <person name="Zimdahl H."/>
            <person name="Himmelbauer H."/>
            <person name="Lehrach H."/>
            <person name="Jacob H.J."/>
            <person name="Bromberg S."/>
            <person name="Gullings-Handley J."/>
            <person name="Jensen-Seaman M.I."/>
            <person name="Kwitek A.E."/>
            <person name="Lazar J."/>
            <person name="Pasko D."/>
            <person name="Tonellato P.J."/>
            <person name="Twigger S."/>
            <person name="Ponting C.P."/>
            <person name="Duarte J.M."/>
            <person name="Rice S."/>
            <person name="Goodstadt L."/>
            <person name="Beatson S.A."/>
            <person name="Emes R.D."/>
            <person name="Winter E.E."/>
            <person name="Webber C."/>
            <person name="Brandt P."/>
            <person name="Nyakatura G."/>
            <person name="Adetobi M."/>
            <person name="Chiaromonte F."/>
            <person name="Elnitski L."/>
            <person name="Eswara P."/>
            <person name="Hardison R.C."/>
            <person name="Hou M."/>
            <person name="Kolbe D."/>
            <person name="Makova K."/>
            <person name="Miller W."/>
            <person name="Nekrutenko A."/>
            <person name="Riemer C."/>
            <person name="Schwartz S."/>
            <person name="Taylor J."/>
            <person name="Yang S."/>
            <person name="Zhang Y."/>
            <person name="Lindpaintner K."/>
            <person name="Andrews T.D."/>
            <person name="Caccamo M."/>
            <person name="Clamp M."/>
            <person name="Clarke L."/>
            <person name="Curwen V."/>
            <person name="Durbin R.M."/>
            <person name="Eyras E."/>
            <person name="Searle S.M."/>
            <person name="Cooper G.M."/>
            <person name="Batzoglou S."/>
            <person name="Brudno M."/>
            <person name="Sidow A."/>
            <person name="Stone E.A."/>
            <person name="Payseur B.A."/>
            <person name="Bourque G."/>
            <person name="Lopez-Otin C."/>
            <person name="Puente X.S."/>
            <person name="Chakrabarti K."/>
            <person name="Chatterji S."/>
            <person name="Dewey C."/>
            <person name="Pachter L."/>
            <person name="Bray N."/>
            <person name="Yap V.B."/>
            <person name="Caspi A."/>
            <person name="Tesler G."/>
            <person name="Pevzner P.A."/>
            <person name="Haussler D."/>
            <person name="Roskin K.M."/>
            <person name="Baertsch R."/>
            <person name="Clawson H."/>
            <person name="Furey T.S."/>
            <person name="Hinrichs A.S."/>
            <person name="Karolchik D."/>
            <person name="Kent W.J."/>
            <person name="Rosenbloom K.R."/>
            <person name="Trumbower H."/>
            <person name="Weirauch M."/>
            <person name="Cooper D.N."/>
            <person name="Stenson P.D."/>
            <person name="Ma B."/>
            <person name="Brent M."/>
            <person name="Arumugam M."/>
            <person name="Shteynberg D."/>
            <person name="Copley R.R."/>
            <person name="Taylor M.S."/>
            <person name="Riethman H."/>
            <person name="Mudunuri U."/>
            <person name="Peterson J."/>
            <person name="Guyer M."/>
            <person name="Felsenfeld A."/>
            <person name="Old S."/>
            <person name="Mockrin S."/>
            <person name="Collins F.S."/>
        </authorList>
    </citation>
    <scope>NUCLEOTIDE SEQUENCE [LARGE SCALE GENOMIC DNA]</scope>
    <source>
        <strain evidence="3">Brown Norway</strain>
    </source>
</reference>
<dbReference type="Ensembl" id="ENSRNOT00000137926.1">
    <property type="protein sequence ID" value="ENSRNOP00000101809.1"/>
    <property type="gene ID" value="ENSRNOG00000074786.1"/>
</dbReference>
<protein>
    <recommendedName>
        <fullName evidence="5">Transmembrane protein 92</fullName>
    </recommendedName>
</protein>
<keyword evidence="2" id="KW-0812">Transmembrane</keyword>
<reference evidence="3" key="4">
    <citation type="submission" date="2025-05" db="UniProtKB">
        <authorList>
            <consortium name="Ensembl"/>
        </authorList>
    </citation>
    <scope>IDENTIFICATION</scope>
    <source>
        <strain evidence="3">Brown Norway</strain>
    </source>
</reference>